<dbReference type="PANTHER" id="PTHR42987">
    <property type="entry name" value="PEPTIDASE S49"/>
    <property type="match status" value="1"/>
</dbReference>
<sequence>MPLFPRRRRRLAVLRLSGVIAARDRALSLAALKPLIDRAFRVGDEVALVINSPGGSPAQSQLIHDYIRIQADRRKKAVITFVEDVAASGGYWIALAGDSIRVLPTSLVGSIGVVSAGFGFVEALDRLGVERRLVAAGRNKVRLDPFSPRKDEDTEWLTGLQAQLHERFIEHVRSRRAAQGTRLPEGGELFTGEVWLGREAIAHRLADQEDSLGAYVDREKIRLREIAPRRMFSLRGLIGGLAAETLGALEARIEDRALRAPFGL</sequence>
<proteinExistence type="inferred from homology"/>
<dbReference type="CDD" id="cd07023">
    <property type="entry name" value="S49_Sppa_N_C"/>
    <property type="match status" value="1"/>
</dbReference>
<accession>Q2RSP0</accession>
<evidence type="ECO:0000256" key="4">
    <source>
        <dbReference type="ARBA" id="ARBA00022825"/>
    </source>
</evidence>
<name>Q2RSP0_RHORT</name>
<evidence type="ECO:0000256" key="3">
    <source>
        <dbReference type="ARBA" id="ARBA00022801"/>
    </source>
</evidence>
<dbReference type="HOGENOM" id="CLU_046540_1_0_5"/>
<dbReference type="EnsemblBacteria" id="ABC22855">
    <property type="protein sequence ID" value="ABC22855"/>
    <property type="gene ID" value="Rru_A2055"/>
</dbReference>
<dbReference type="InterPro" id="IPR029045">
    <property type="entry name" value="ClpP/crotonase-like_dom_sf"/>
</dbReference>
<dbReference type="EMBL" id="CP000230">
    <property type="protein sequence ID" value="ABC22855.1"/>
    <property type="molecule type" value="Genomic_DNA"/>
</dbReference>
<feature type="domain" description="Peptidase S49" evidence="5">
    <location>
        <begin position="72"/>
        <end position="212"/>
    </location>
</feature>
<dbReference type="GO" id="GO:0008236">
    <property type="term" value="F:serine-type peptidase activity"/>
    <property type="evidence" value="ECO:0007669"/>
    <property type="project" value="UniProtKB-KW"/>
</dbReference>
<dbReference type="Gene3D" id="3.90.226.10">
    <property type="entry name" value="2-enoyl-CoA Hydratase, Chain A, domain 1"/>
    <property type="match status" value="1"/>
</dbReference>
<reference evidence="6 7" key="1">
    <citation type="journal article" date="2011" name="Stand. Genomic Sci.">
        <title>Complete genome sequence of Rhodospirillum rubrum type strain (S1).</title>
        <authorList>
            <person name="Munk A.C."/>
            <person name="Copeland A."/>
            <person name="Lucas S."/>
            <person name="Lapidus A."/>
            <person name="Del Rio T.G."/>
            <person name="Barry K."/>
            <person name="Detter J.C."/>
            <person name="Hammon N."/>
            <person name="Israni S."/>
            <person name="Pitluck S."/>
            <person name="Brettin T."/>
            <person name="Bruce D."/>
            <person name="Han C."/>
            <person name="Tapia R."/>
            <person name="Gilna P."/>
            <person name="Schmutz J."/>
            <person name="Larimer F."/>
            <person name="Land M."/>
            <person name="Kyrpides N.C."/>
            <person name="Mavromatis K."/>
            <person name="Richardson P."/>
            <person name="Rohde M."/>
            <person name="Goker M."/>
            <person name="Klenk H.P."/>
            <person name="Zhang Y."/>
            <person name="Roberts G.P."/>
            <person name="Reslewic S."/>
            <person name="Schwartz D.C."/>
        </authorList>
    </citation>
    <scope>NUCLEOTIDE SEQUENCE [LARGE SCALE GENOMIC DNA]</scope>
    <source>
        <strain evidence="7">ATCC 11170 / ATH 1.1.1 / DSM 467 / LMG 4362 / NCIMB 8255 / S1</strain>
    </source>
</reference>
<keyword evidence="3" id="KW-0378">Hydrolase</keyword>
<dbReference type="Gene3D" id="6.20.330.10">
    <property type="match status" value="1"/>
</dbReference>
<dbReference type="Proteomes" id="UP000001929">
    <property type="component" value="Chromosome"/>
</dbReference>
<dbReference type="STRING" id="269796.Rru_A2055"/>
<evidence type="ECO:0000259" key="5">
    <source>
        <dbReference type="Pfam" id="PF01343"/>
    </source>
</evidence>
<dbReference type="AlphaFoldDB" id="Q2RSP0"/>
<organism evidence="6 7">
    <name type="scientific">Rhodospirillum rubrum (strain ATCC 11170 / ATH 1.1.1 / DSM 467 / LMG 4362 / NCIMB 8255 / S1)</name>
    <dbReference type="NCBI Taxonomy" id="269796"/>
    <lineage>
        <taxon>Bacteria</taxon>
        <taxon>Pseudomonadati</taxon>
        <taxon>Pseudomonadota</taxon>
        <taxon>Alphaproteobacteria</taxon>
        <taxon>Rhodospirillales</taxon>
        <taxon>Rhodospirillaceae</taxon>
        <taxon>Rhodospirillum</taxon>
    </lineage>
</organism>
<dbReference type="GO" id="GO:0006508">
    <property type="term" value="P:proteolysis"/>
    <property type="evidence" value="ECO:0007669"/>
    <property type="project" value="UniProtKB-KW"/>
</dbReference>
<comment type="similarity">
    <text evidence="1">Belongs to the peptidase S49 family.</text>
</comment>
<dbReference type="PANTHER" id="PTHR42987:SF8">
    <property type="entry name" value="PROTEINASE"/>
    <property type="match status" value="1"/>
</dbReference>
<keyword evidence="7" id="KW-1185">Reference proteome</keyword>
<gene>
    <name evidence="6" type="ordered locus">Rru_A2055</name>
</gene>
<keyword evidence="2" id="KW-0645">Protease</keyword>
<protein>
    <submittedName>
        <fullName evidence="6">Peptidase S49</fullName>
    </submittedName>
</protein>
<evidence type="ECO:0000313" key="7">
    <source>
        <dbReference type="Proteomes" id="UP000001929"/>
    </source>
</evidence>
<dbReference type="InterPro" id="IPR047272">
    <property type="entry name" value="S49_SppA_C"/>
</dbReference>
<dbReference type="KEGG" id="rru:Rru_A2055"/>
<dbReference type="PATRIC" id="fig|269796.9.peg.2144"/>
<dbReference type="PhylomeDB" id="Q2RSP0"/>
<dbReference type="Pfam" id="PF01343">
    <property type="entry name" value="Peptidase_S49"/>
    <property type="match status" value="1"/>
</dbReference>
<evidence type="ECO:0000256" key="1">
    <source>
        <dbReference type="ARBA" id="ARBA00008683"/>
    </source>
</evidence>
<keyword evidence="4" id="KW-0720">Serine protease</keyword>
<dbReference type="InterPro" id="IPR002142">
    <property type="entry name" value="Peptidase_S49"/>
</dbReference>
<evidence type="ECO:0000313" key="6">
    <source>
        <dbReference type="EMBL" id="ABC22855.1"/>
    </source>
</evidence>
<dbReference type="RefSeq" id="WP_011389808.1">
    <property type="nucleotide sequence ID" value="NC_007643.1"/>
</dbReference>
<dbReference type="eggNOG" id="COG0616">
    <property type="taxonomic scope" value="Bacteria"/>
</dbReference>
<evidence type="ECO:0000256" key="2">
    <source>
        <dbReference type="ARBA" id="ARBA00022670"/>
    </source>
</evidence>
<dbReference type="SUPFAM" id="SSF52096">
    <property type="entry name" value="ClpP/crotonase"/>
    <property type="match status" value="1"/>
</dbReference>